<dbReference type="Pfam" id="PF01047">
    <property type="entry name" value="MarR"/>
    <property type="match status" value="1"/>
</dbReference>
<evidence type="ECO:0000313" key="7">
    <source>
        <dbReference type="Proteomes" id="UP001527202"/>
    </source>
</evidence>
<dbReference type="InterPro" id="IPR000835">
    <property type="entry name" value="HTH_MarR-typ"/>
</dbReference>
<dbReference type="OrthoDB" id="288929at2"/>
<feature type="domain" description="HTH marR-type" evidence="3">
    <location>
        <begin position="5"/>
        <end position="140"/>
    </location>
</feature>
<reference evidence="5 6" key="1">
    <citation type="submission" date="2018-01" db="EMBL/GenBank/DDBJ databases">
        <title>The whole genome sequencing and assembly of Paenibacillus chitinolyticus KCCM 41400 strain.</title>
        <authorList>
            <person name="Kim J.-Y."/>
            <person name="Park M.-K."/>
            <person name="Lee Y.-J."/>
            <person name="Yi H."/>
            <person name="Bahn Y.-S."/>
            <person name="Kim J.F."/>
            <person name="Lee D.-W."/>
        </authorList>
    </citation>
    <scope>NUCLEOTIDE SEQUENCE [LARGE SCALE GENOMIC DNA]</scope>
    <source>
        <strain evidence="5 6">KCCM 41400</strain>
    </source>
</reference>
<evidence type="ECO:0000313" key="6">
    <source>
        <dbReference type="Proteomes" id="UP000288943"/>
    </source>
</evidence>
<evidence type="ECO:0000259" key="3">
    <source>
        <dbReference type="PROSITE" id="PS50995"/>
    </source>
</evidence>
<dbReference type="InterPro" id="IPR036390">
    <property type="entry name" value="WH_DNA-bd_sf"/>
</dbReference>
<evidence type="ECO:0000313" key="5">
    <source>
        <dbReference type="EMBL" id="QAV21154.1"/>
    </source>
</evidence>
<dbReference type="KEGG" id="pchi:PC41400_27150"/>
<reference evidence="4 7" key="2">
    <citation type="submission" date="2022-05" db="EMBL/GenBank/DDBJ databases">
        <title>Genome Sequencing of Bee-Associated Microbes.</title>
        <authorList>
            <person name="Dunlap C."/>
        </authorList>
    </citation>
    <scope>NUCLEOTIDE SEQUENCE [LARGE SCALE GENOMIC DNA]</scope>
    <source>
        <strain evidence="4 7">NRRL B-23120</strain>
    </source>
</reference>
<organism evidence="5 6">
    <name type="scientific">Paenibacillus chitinolyticus</name>
    <dbReference type="NCBI Taxonomy" id="79263"/>
    <lineage>
        <taxon>Bacteria</taxon>
        <taxon>Bacillati</taxon>
        <taxon>Bacillota</taxon>
        <taxon>Bacilli</taxon>
        <taxon>Bacillales</taxon>
        <taxon>Paenibacillaceae</taxon>
        <taxon>Paenibacillus</taxon>
    </lineage>
</organism>
<dbReference type="Gene3D" id="1.10.10.10">
    <property type="entry name" value="Winged helix-like DNA-binding domain superfamily/Winged helix DNA-binding domain"/>
    <property type="match status" value="1"/>
</dbReference>
<dbReference type="SMART" id="SM00347">
    <property type="entry name" value="HTH_MARR"/>
    <property type="match status" value="1"/>
</dbReference>
<accession>A0A410X3F4</accession>
<evidence type="ECO:0000256" key="1">
    <source>
        <dbReference type="ARBA" id="ARBA00023125"/>
    </source>
</evidence>
<evidence type="ECO:0000256" key="2">
    <source>
        <dbReference type="SAM" id="MobiDB-lite"/>
    </source>
</evidence>
<dbReference type="PROSITE" id="PS50995">
    <property type="entry name" value="HTH_MARR_2"/>
    <property type="match status" value="1"/>
</dbReference>
<feature type="compositionally biased region" description="Polar residues" evidence="2">
    <location>
        <begin position="197"/>
        <end position="215"/>
    </location>
</feature>
<dbReference type="Proteomes" id="UP000288943">
    <property type="component" value="Chromosome"/>
</dbReference>
<dbReference type="GO" id="GO:0006950">
    <property type="term" value="P:response to stress"/>
    <property type="evidence" value="ECO:0007669"/>
    <property type="project" value="TreeGrafter"/>
</dbReference>
<dbReference type="GO" id="GO:0003700">
    <property type="term" value="F:DNA-binding transcription factor activity"/>
    <property type="evidence" value="ECO:0007669"/>
    <property type="project" value="InterPro"/>
</dbReference>
<dbReference type="GeneID" id="95378472"/>
<protein>
    <submittedName>
        <fullName evidence="5">MarR family transcriptional regulator</fullName>
    </submittedName>
    <submittedName>
        <fullName evidence="4">MarR family winged helix-turn-helix transcriptional regulator</fullName>
    </submittedName>
</protein>
<dbReference type="RefSeq" id="WP_042234766.1">
    <property type="nucleotide sequence ID" value="NZ_CP026520.1"/>
</dbReference>
<dbReference type="PRINTS" id="PR00598">
    <property type="entry name" value="HTHMARR"/>
</dbReference>
<dbReference type="InterPro" id="IPR039422">
    <property type="entry name" value="MarR/SlyA-like"/>
</dbReference>
<gene>
    <name evidence="4" type="ORF">M5X16_24595</name>
    <name evidence="5" type="ORF">PC41400_27150</name>
</gene>
<keyword evidence="7" id="KW-1185">Reference proteome</keyword>
<name>A0A410X3F4_9BACL</name>
<dbReference type="PANTHER" id="PTHR33164:SF89">
    <property type="entry name" value="MARR FAMILY REGULATORY PROTEIN"/>
    <property type="match status" value="1"/>
</dbReference>
<feature type="compositionally biased region" description="Basic residues" evidence="2">
    <location>
        <begin position="226"/>
        <end position="236"/>
    </location>
</feature>
<proteinExistence type="predicted"/>
<dbReference type="EMBL" id="CP026520">
    <property type="protein sequence ID" value="QAV21154.1"/>
    <property type="molecule type" value="Genomic_DNA"/>
</dbReference>
<keyword evidence="1" id="KW-0238">DNA-binding</keyword>
<dbReference type="Proteomes" id="UP001527202">
    <property type="component" value="Unassembled WGS sequence"/>
</dbReference>
<evidence type="ECO:0000313" key="4">
    <source>
        <dbReference type="EMBL" id="MCY9598942.1"/>
    </source>
</evidence>
<dbReference type="PANTHER" id="PTHR33164">
    <property type="entry name" value="TRANSCRIPTIONAL REGULATOR, MARR FAMILY"/>
    <property type="match status" value="1"/>
</dbReference>
<dbReference type="AlphaFoldDB" id="A0A410X3F4"/>
<sequence>MHEKDGALYEEADWLFRRLVRKFVKERDKISVEGIALPGMLILNSIHSQGEQRLGELAEQLDFTSGAVTALCDKLEAGGYAVRKRSESDRRSVALDITDKGRELLRRNGGLSAHMIGILFGGFTPEELERQIVFSRRLLEKLDGFAEAVLAYPGEDGEAAANSSIKTTKRTADDRASTPVSFPASEEESPAAVFKNDTASHPSSELRPETSSQPLADQPPTPKSSKTTRKKNFISY</sequence>
<feature type="region of interest" description="Disordered" evidence="2">
    <location>
        <begin position="157"/>
        <end position="236"/>
    </location>
</feature>
<dbReference type="InterPro" id="IPR036388">
    <property type="entry name" value="WH-like_DNA-bd_sf"/>
</dbReference>
<dbReference type="EMBL" id="JAMDMJ010000037">
    <property type="protein sequence ID" value="MCY9598942.1"/>
    <property type="molecule type" value="Genomic_DNA"/>
</dbReference>
<dbReference type="SUPFAM" id="SSF46785">
    <property type="entry name" value="Winged helix' DNA-binding domain"/>
    <property type="match status" value="1"/>
</dbReference>
<dbReference type="GO" id="GO:0003677">
    <property type="term" value="F:DNA binding"/>
    <property type="evidence" value="ECO:0007669"/>
    <property type="project" value="UniProtKB-KW"/>
</dbReference>